<dbReference type="GO" id="GO:0046306">
    <property type="term" value="P:alkanesulfonate catabolic process"/>
    <property type="evidence" value="ECO:0007669"/>
    <property type="project" value="TreeGrafter"/>
</dbReference>
<protein>
    <submittedName>
        <fullName evidence="7">Alkanesulfonate monooxygenase</fullName>
    </submittedName>
</protein>
<reference evidence="7" key="1">
    <citation type="submission" date="2020-08" db="EMBL/GenBank/DDBJ databases">
        <title>Whole genome shotgun sequence of Polymorphospora rubra NBRC 101157.</title>
        <authorList>
            <person name="Komaki H."/>
            <person name="Tamura T."/>
        </authorList>
    </citation>
    <scope>NUCLEOTIDE SEQUENCE</scope>
    <source>
        <strain evidence="7">NBRC 101157</strain>
    </source>
</reference>
<dbReference type="SUPFAM" id="SSF51679">
    <property type="entry name" value="Bacterial luciferase-like"/>
    <property type="match status" value="1"/>
</dbReference>
<dbReference type="InterPro" id="IPR011251">
    <property type="entry name" value="Luciferase-like_dom"/>
</dbReference>
<dbReference type="GO" id="GO:0008726">
    <property type="term" value="F:alkanesulfonate monooxygenase activity"/>
    <property type="evidence" value="ECO:0007669"/>
    <property type="project" value="TreeGrafter"/>
</dbReference>
<keyword evidence="1" id="KW-0285">Flavoprotein</keyword>
<evidence type="ECO:0000313" key="8">
    <source>
        <dbReference type="Proteomes" id="UP000680866"/>
    </source>
</evidence>
<keyword evidence="8" id="KW-1185">Reference proteome</keyword>
<evidence type="ECO:0000256" key="3">
    <source>
        <dbReference type="ARBA" id="ARBA00023002"/>
    </source>
</evidence>
<dbReference type="AlphaFoldDB" id="A0A810N7D6"/>
<feature type="domain" description="Luciferase-like" evidence="6">
    <location>
        <begin position="6"/>
        <end position="329"/>
    </location>
</feature>
<keyword evidence="2" id="KW-0288">FMN</keyword>
<evidence type="ECO:0000256" key="1">
    <source>
        <dbReference type="ARBA" id="ARBA00022630"/>
    </source>
</evidence>
<dbReference type="Pfam" id="PF00296">
    <property type="entry name" value="Bac_luciferase"/>
    <property type="match status" value="1"/>
</dbReference>
<evidence type="ECO:0000313" key="7">
    <source>
        <dbReference type="EMBL" id="BCJ69711.1"/>
    </source>
</evidence>
<dbReference type="PANTHER" id="PTHR42847">
    <property type="entry name" value="ALKANESULFONATE MONOOXYGENASE"/>
    <property type="match status" value="1"/>
</dbReference>
<keyword evidence="3" id="KW-0560">Oxidoreductase</keyword>
<dbReference type="RefSeq" id="WP_212819171.1">
    <property type="nucleotide sequence ID" value="NZ_AP023359.1"/>
</dbReference>
<proteinExistence type="predicted"/>
<dbReference type="EMBL" id="AP023359">
    <property type="protein sequence ID" value="BCJ69711.1"/>
    <property type="molecule type" value="Genomic_DNA"/>
</dbReference>
<evidence type="ECO:0000259" key="6">
    <source>
        <dbReference type="Pfam" id="PF00296"/>
    </source>
</evidence>
<organism evidence="7 8">
    <name type="scientific">Polymorphospora rubra</name>
    <dbReference type="NCBI Taxonomy" id="338584"/>
    <lineage>
        <taxon>Bacteria</taxon>
        <taxon>Bacillati</taxon>
        <taxon>Actinomycetota</taxon>
        <taxon>Actinomycetes</taxon>
        <taxon>Micromonosporales</taxon>
        <taxon>Micromonosporaceae</taxon>
        <taxon>Polymorphospora</taxon>
    </lineage>
</organism>
<keyword evidence="4 7" id="KW-0503">Monooxygenase</keyword>
<accession>A0A810N7D6</accession>
<evidence type="ECO:0000256" key="2">
    <source>
        <dbReference type="ARBA" id="ARBA00022643"/>
    </source>
</evidence>
<evidence type="ECO:0000256" key="5">
    <source>
        <dbReference type="SAM" id="MobiDB-lite"/>
    </source>
</evidence>
<gene>
    <name evidence="7" type="ORF">Prubr_67320</name>
</gene>
<dbReference type="InterPro" id="IPR050172">
    <property type="entry name" value="SsuD_RutA_monooxygenase"/>
</dbReference>
<dbReference type="Proteomes" id="UP000680866">
    <property type="component" value="Chromosome"/>
</dbReference>
<sequence>MTDRPRFHWFLPMHGDARYYGGDPAPRPATPDYLRDVARAAEVNGFESLLLATGHGTRDTWLVGAAAAAATETIRFIVAFRAGYTLPTLTAQMVDTFQQLFADRLDVNIVTGSDGPEQQAYGDDIAKDERYRRTAEFLSILDSELAGRRFDFAGDHYRVRGGGRPRPVSRRPTIFFGGLSEEAAEVGAAYADVQLMYGETPPMAAEHVERISKLAARHGREVEFGIRIQVITRDTADEAWAETDRILARLTPEVVARRQRELATRQSVGQRRVQSLNPGVIDRDALRPYPTIWSGLGLVGGGGGSTALVGSHAEVADRIREYVDVGISHFIVSGAPLLEEAHRFGEGVIPRFAADAAGDGTADDDVTGAAAGPAGDGRPATGVGGRR</sequence>
<dbReference type="InterPro" id="IPR036661">
    <property type="entry name" value="Luciferase-like_sf"/>
</dbReference>
<dbReference type="PANTHER" id="PTHR42847:SF4">
    <property type="entry name" value="ALKANESULFONATE MONOOXYGENASE-RELATED"/>
    <property type="match status" value="1"/>
</dbReference>
<feature type="region of interest" description="Disordered" evidence="5">
    <location>
        <begin position="358"/>
        <end position="387"/>
    </location>
</feature>
<dbReference type="Gene3D" id="3.20.20.30">
    <property type="entry name" value="Luciferase-like domain"/>
    <property type="match status" value="1"/>
</dbReference>
<evidence type="ECO:0000256" key="4">
    <source>
        <dbReference type="ARBA" id="ARBA00023033"/>
    </source>
</evidence>
<feature type="compositionally biased region" description="Low complexity" evidence="5">
    <location>
        <begin position="367"/>
        <end position="381"/>
    </location>
</feature>
<dbReference type="KEGG" id="pry:Prubr_67320"/>
<name>A0A810N7D6_9ACTN</name>
<dbReference type="CDD" id="cd01094">
    <property type="entry name" value="Alkanesulfonate_monoxygenase"/>
    <property type="match status" value="1"/>
</dbReference>